<protein>
    <submittedName>
        <fullName evidence="2">Uncharacterized protein</fullName>
    </submittedName>
</protein>
<proteinExistence type="predicted"/>
<keyword evidence="1" id="KW-0472">Membrane</keyword>
<dbReference type="BioCyc" id="JESP1508404:G14D9-9720-MONOMER"/>
<keyword evidence="1" id="KW-0812">Transmembrane</keyword>
<dbReference type="HOGENOM" id="CLU_2734631_0_0_9"/>
<organism evidence="2 3">
    <name type="scientific">Jeotgalibacillus malaysiensis</name>
    <dbReference type="NCBI Taxonomy" id="1508404"/>
    <lineage>
        <taxon>Bacteria</taxon>
        <taxon>Bacillati</taxon>
        <taxon>Bacillota</taxon>
        <taxon>Bacilli</taxon>
        <taxon>Bacillales</taxon>
        <taxon>Caryophanaceae</taxon>
        <taxon>Jeotgalibacillus</taxon>
    </lineage>
</organism>
<sequence>MRAWLLIAGGILLVGLAVQLIYFSYFHERIGPVSDGSVPLYLHIVTFAAAINGMIALYRGGYLLMQKRKAK</sequence>
<dbReference type="KEGG" id="jeo:JMA_05030"/>
<evidence type="ECO:0000313" key="3">
    <source>
        <dbReference type="Proteomes" id="UP000031449"/>
    </source>
</evidence>
<dbReference type="EMBL" id="CP009416">
    <property type="protein sequence ID" value="AJD89820.1"/>
    <property type="molecule type" value="Genomic_DNA"/>
</dbReference>
<evidence type="ECO:0000256" key="1">
    <source>
        <dbReference type="SAM" id="Phobius"/>
    </source>
</evidence>
<reference evidence="2 3" key="1">
    <citation type="submission" date="2014-08" db="EMBL/GenBank/DDBJ databases">
        <title>Complete genome of a marine bacteria Jeotgalibacillus malaysiensis.</title>
        <authorList>
            <person name="Yaakop A.S."/>
            <person name="Chan K.-G."/>
            <person name="Goh K.M."/>
        </authorList>
    </citation>
    <scope>NUCLEOTIDE SEQUENCE [LARGE SCALE GENOMIC DNA]</scope>
    <source>
        <strain evidence="2 3">D5</strain>
    </source>
</reference>
<dbReference type="AlphaFoldDB" id="A0A0B5AHG6"/>
<dbReference type="OrthoDB" id="9972581at2"/>
<evidence type="ECO:0000313" key="2">
    <source>
        <dbReference type="EMBL" id="AJD89820.1"/>
    </source>
</evidence>
<keyword evidence="1" id="KW-1133">Transmembrane helix</keyword>
<accession>A0A0B5AHG6</accession>
<keyword evidence="3" id="KW-1185">Reference proteome</keyword>
<gene>
    <name evidence="2" type="ORF">JMA_05030</name>
</gene>
<dbReference type="Proteomes" id="UP000031449">
    <property type="component" value="Chromosome"/>
</dbReference>
<name>A0A0B5AHG6_9BACL</name>
<feature type="transmembrane region" description="Helical" evidence="1">
    <location>
        <begin position="41"/>
        <end position="65"/>
    </location>
</feature>
<dbReference type="STRING" id="1508404.JMA_05030"/>